<dbReference type="GeneID" id="19525757"/>
<reference evidence="2" key="1">
    <citation type="submission" date="2014-09" db="EMBL/GenBank/DDBJ databases">
        <authorList>
            <person name="Sauder A.B."/>
            <person name="McKenzie Q.R."/>
            <person name="Temple L.M."/>
            <person name="Alexis B.K."/>
            <person name="Al-Atrache Z."/>
            <person name="Lewis L.O."/>
            <person name="Loesser-Casey K.E."/>
            <person name="Mitchell K.J."/>
        </authorList>
    </citation>
    <scope>NUCLEOTIDE SEQUENCE [LARGE SCALE GENOMIC DNA]</scope>
</reference>
<keyword evidence="2" id="KW-1185">Reference proteome</keyword>
<accession>A0A024B2F2</accession>
<dbReference type="RefSeq" id="YP_009036119.1">
    <property type="nucleotide sequence ID" value="NC_024211.1"/>
</dbReference>
<dbReference type="Proteomes" id="UP000026906">
    <property type="component" value="Segment"/>
</dbReference>
<dbReference type="EMBL" id="KJ489401">
    <property type="protein sequence ID" value="AHZ10630.1"/>
    <property type="molecule type" value="Genomic_DNA"/>
</dbReference>
<protein>
    <submittedName>
        <fullName evidence="1">Uncharacterized protein</fullName>
    </submittedName>
</protein>
<organism evidence="1 2">
    <name type="scientific">Bacillus phage Megatron</name>
    <dbReference type="NCBI Taxonomy" id="1486661"/>
    <lineage>
        <taxon>Viruses</taxon>
        <taxon>Duplodnaviria</taxon>
        <taxon>Heunggongvirae</taxon>
        <taxon>Uroviricota</taxon>
        <taxon>Caudoviricetes</taxon>
        <taxon>Herelleviridae</taxon>
        <taxon>Bastillevirinae</taxon>
        <taxon>Wphvirus</taxon>
        <taxon>Wphvirus megatron</taxon>
    </lineage>
</organism>
<evidence type="ECO:0000313" key="2">
    <source>
        <dbReference type="Proteomes" id="UP000026906"/>
    </source>
</evidence>
<evidence type="ECO:0000313" key="1">
    <source>
        <dbReference type="EMBL" id="AHZ10630.1"/>
    </source>
</evidence>
<dbReference type="KEGG" id="vg:19525757"/>
<sequence length="195" mass="22606">MNLEQVRDLLKDVLDGGRMTKENKEKLAEAYHQVNEKVEKNKYRDEQRAKGGEFADYGVSAIIKDMTGAMNIFNKYPKAHNCAVDDVKHLDGIRQDMFHDAEFLRKGKTVEEKAAKWDELGRAAERRRVAKELIEATKPIKLLMAKYKNNDIAKDMRDLLAQLRNIEKIQSERQYEPRVLNEMEEAFAQAKGVKH</sequence>
<name>A0A024B2F2_9CAUD</name>
<proteinExistence type="predicted"/>